<dbReference type="InterPro" id="IPR029058">
    <property type="entry name" value="AB_hydrolase_fold"/>
</dbReference>
<dbReference type="GO" id="GO:0016787">
    <property type="term" value="F:hydrolase activity"/>
    <property type="evidence" value="ECO:0007669"/>
    <property type="project" value="UniProtKB-KW"/>
</dbReference>
<dbReference type="InterPro" id="IPR014586">
    <property type="entry name" value="UCP033909"/>
</dbReference>
<sequence length="383" mass="41536">MLVVLTAVFSLLGACSSRPDVGALALNNTPAEGARVHDVLIVTTRERDDRPDTYFNGERAGKTNYAAASVSVPPSHVPGAIEWPGSLPGDPAKDFVARDASYLADRTAYQSRLNQELRERSRGQREVFLFIHGFNTLFAEGLYRFTQFSHDAGYAGVPVLFTWASRGKIQDYLYDLNSAAIARDALEQTLTDLAASDAEEITILAHSMGNWLLMETIRQMPASERRKLQPRIKRIIMAAPDIDIDLFKASMKKLGTPKKPFVVVVSKDDRALRASRALSGGVERLGAFSNDEELTELGAVVIDLTEVHSADATHHSKFAALAEFSPELQQALAHRSLTSHSSIDGPNDLGQDLGGFVGNAAQTAITLPIRIIAAPVTLARGGT</sequence>
<dbReference type="SUPFAM" id="SSF53474">
    <property type="entry name" value="alpha/beta-Hydrolases"/>
    <property type="match status" value="1"/>
</dbReference>
<evidence type="ECO:0000313" key="1">
    <source>
        <dbReference type="EMBL" id="MCX2723033.1"/>
    </source>
</evidence>
<accession>A0ABT3R1E4</accession>
<keyword evidence="2" id="KW-1185">Reference proteome</keyword>
<dbReference type="PIRSF" id="PIRSF033909">
    <property type="entry name" value="UCP033909"/>
    <property type="match status" value="1"/>
</dbReference>
<protein>
    <submittedName>
        <fullName evidence="1">Alpha/beta fold hydrolase</fullName>
    </submittedName>
</protein>
<gene>
    <name evidence="1" type="ORF">ON753_11715</name>
</gene>
<dbReference type="EMBL" id="JAPEVI010000003">
    <property type="protein sequence ID" value="MCX2723033.1"/>
    <property type="molecule type" value="Genomic_DNA"/>
</dbReference>
<dbReference type="Gene3D" id="3.40.50.1820">
    <property type="entry name" value="alpha/beta hydrolase"/>
    <property type="match status" value="1"/>
</dbReference>
<dbReference type="InterPro" id="IPR010297">
    <property type="entry name" value="DUF900_hydrolase"/>
</dbReference>
<dbReference type="Proteomes" id="UP001300261">
    <property type="component" value="Unassembled WGS sequence"/>
</dbReference>
<proteinExistence type="predicted"/>
<dbReference type="RefSeq" id="WP_265962703.1">
    <property type="nucleotide sequence ID" value="NZ_JAPEVI010000003.1"/>
</dbReference>
<organism evidence="1 2">
    <name type="scientific">Roseibium salinum</name>
    <dbReference type="NCBI Taxonomy" id="1604349"/>
    <lineage>
        <taxon>Bacteria</taxon>
        <taxon>Pseudomonadati</taxon>
        <taxon>Pseudomonadota</taxon>
        <taxon>Alphaproteobacteria</taxon>
        <taxon>Hyphomicrobiales</taxon>
        <taxon>Stappiaceae</taxon>
        <taxon>Roseibium</taxon>
    </lineage>
</organism>
<reference evidence="1 2" key="1">
    <citation type="journal article" date="2016" name="Int. J. Syst. Evol. Microbiol.">
        <title>Labrenzia salina sp. nov., isolated from the rhizosphere of the halophyte Arthrocnemum macrostachyum.</title>
        <authorList>
            <person name="Camacho M."/>
            <person name="Redondo-Gomez S."/>
            <person name="Rodriguez-Llorente I."/>
            <person name="Rohde M."/>
            <person name="Sproer C."/>
            <person name="Schumann P."/>
            <person name="Klenk H.P."/>
            <person name="Montero-Calasanz M.D.C."/>
        </authorList>
    </citation>
    <scope>NUCLEOTIDE SEQUENCE [LARGE SCALE GENOMIC DNA]</scope>
    <source>
        <strain evidence="1 2">DSM 29163</strain>
    </source>
</reference>
<name>A0ABT3R1E4_9HYPH</name>
<keyword evidence="1" id="KW-0378">Hydrolase</keyword>
<comment type="caution">
    <text evidence="1">The sequence shown here is derived from an EMBL/GenBank/DDBJ whole genome shotgun (WGS) entry which is preliminary data.</text>
</comment>
<dbReference type="PANTHER" id="PTHR36513:SF1">
    <property type="entry name" value="TRANSMEMBRANE PROTEIN"/>
    <property type="match status" value="1"/>
</dbReference>
<dbReference type="PANTHER" id="PTHR36513">
    <property type="entry name" value="ABC TRANSMEMBRANE TYPE-1 DOMAIN-CONTAINING PROTEIN"/>
    <property type="match status" value="1"/>
</dbReference>
<evidence type="ECO:0000313" key="2">
    <source>
        <dbReference type="Proteomes" id="UP001300261"/>
    </source>
</evidence>
<dbReference type="Pfam" id="PF05990">
    <property type="entry name" value="DUF900"/>
    <property type="match status" value="1"/>
</dbReference>